<dbReference type="PROSITE" id="PS51257">
    <property type="entry name" value="PROKAR_LIPOPROTEIN"/>
    <property type="match status" value="1"/>
</dbReference>
<dbReference type="EMBL" id="FNQV01000016">
    <property type="protein sequence ID" value="SEA70064.1"/>
    <property type="molecule type" value="Genomic_DNA"/>
</dbReference>
<feature type="chain" id="PRO_5011776825" evidence="2">
    <location>
        <begin position="20"/>
        <end position="350"/>
    </location>
</feature>
<keyword evidence="2" id="KW-0732">Signal</keyword>
<feature type="compositionally biased region" description="Low complexity" evidence="1">
    <location>
        <begin position="24"/>
        <end position="55"/>
    </location>
</feature>
<accession>A0A1H4DBG1</accession>
<evidence type="ECO:0000256" key="1">
    <source>
        <dbReference type="SAM" id="MobiDB-lite"/>
    </source>
</evidence>
<dbReference type="AlphaFoldDB" id="A0A1H4DBG1"/>
<feature type="signal peptide" evidence="2">
    <location>
        <begin position="1"/>
        <end position="19"/>
    </location>
</feature>
<feature type="region of interest" description="Disordered" evidence="1">
    <location>
        <begin position="24"/>
        <end position="59"/>
    </location>
</feature>
<name>A0A1H4DBG1_9ACTO</name>
<sequence length="350" mass="37293">MRHRMFAIASAAVLPLVFAACTSSTTGSTTDPTETLPSETTASNSTPSSTSSPTPDADTVEAISLPGEIEFLEVPKPSSDNSYNTLEYAVREAKPGSKELRIETNEDAAHAVEVSGSIVVFSQSQADEKQGDVIEEITIDGDTLRRTPMSSPEGQNFRFAAIAVLDGKGQAVTNGKKGWCVATWDIGRETQAKLVNCYDTILFKLTAGTTGVTALAADKSTHTRSIISVVGDDVPESLKTSERVFLTDSGPVGQWSSETGPSTLVVDRDGAATEVARFEDIPPLACGKHLWYSGTTDLGRTGLMKLEGADQRPYINPESRVQLSGVSALHCAGDRLFVQANEHLTVIRNP</sequence>
<evidence type="ECO:0000256" key="2">
    <source>
        <dbReference type="SAM" id="SignalP"/>
    </source>
</evidence>
<evidence type="ECO:0000313" key="4">
    <source>
        <dbReference type="Proteomes" id="UP000199288"/>
    </source>
</evidence>
<gene>
    <name evidence="3" type="ORF">SAMN02910418_02191</name>
</gene>
<protein>
    <submittedName>
        <fullName evidence="3">Uncharacterized protein</fullName>
    </submittedName>
</protein>
<proteinExistence type="predicted"/>
<dbReference type="RefSeq" id="WP_143027423.1">
    <property type="nucleotide sequence ID" value="NZ_FNQV01000016.1"/>
</dbReference>
<dbReference type="Proteomes" id="UP000199288">
    <property type="component" value="Unassembled WGS sequence"/>
</dbReference>
<evidence type="ECO:0000313" key="3">
    <source>
        <dbReference type="EMBL" id="SEA70064.1"/>
    </source>
</evidence>
<organism evidence="3 4">
    <name type="scientific">Bowdeniella nasicola</name>
    <dbReference type="NCBI Taxonomy" id="208480"/>
    <lineage>
        <taxon>Bacteria</taxon>
        <taxon>Bacillati</taxon>
        <taxon>Actinomycetota</taxon>
        <taxon>Actinomycetes</taxon>
        <taxon>Actinomycetales</taxon>
        <taxon>Actinomycetaceae</taxon>
        <taxon>Bowdeniella</taxon>
    </lineage>
</organism>
<keyword evidence="4" id="KW-1185">Reference proteome</keyword>
<reference evidence="4" key="1">
    <citation type="submission" date="2016-10" db="EMBL/GenBank/DDBJ databases">
        <authorList>
            <person name="Varghese N."/>
            <person name="Submissions S."/>
        </authorList>
    </citation>
    <scope>NUCLEOTIDE SEQUENCE [LARGE SCALE GENOMIC DNA]</scope>
    <source>
        <strain evidence="4">KPR-1</strain>
    </source>
</reference>